<proteinExistence type="predicted"/>
<name>A0AAV5QK61_9ASCO</name>
<dbReference type="PANTHER" id="PTHR40368">
    <property type="entry name" value="YALI0F14399P"/>
    <property type="match status" value="1"/>
</dbReference>
<dbReference type="AlphaFoldDB" id="A0AAV5QK61"/>
<keyword evidence="1" id="KW-0812">Transmembrane</keyword>
<comment type="caution">
    <text evidence="3">The sequence shown here is derived from an EMBL/GenBank/DDBJ whole genome shotgun (WGS) entry which is preliminary data.</text>
</comment>
<dbReference type="PANTHER" id="PTHR40368:SF1">
    <property type="entry name" value="YALI0F14399P"/>
    <property type="match status" value="1"/>
</dbReference>
<reference evidence="3 4" key="1">
    <citation type="journal article" date="2023" name="Elife">
        <title>Identification of key yeast species and microbe-microbe interactions impacting larval growth of Drosophila in the wild.</title>
        <authorList>
            <person name="Mure A."/>
            <person name="Sugiura Y."/>
            <person name="Maeda R."/>
            <person name="Honda K."/>
            <person name="Sakurai N."/>
            <person name="Takahashi Y."/>
            <person name="Watada M."/>
            <person name="Katoh T."/>
            <person name="Gotoh A."/>
            <person name="Gotoh Y."/>
            <person name="Taniguchi I."/>
            <person name="Nakamura K."/>
            <person name="Hayashi T."/>
            <person name="Katayama T."/>
            <person name="Uemura T."/>
            <person name="Hattori Y."/>
        </authorList>
    </citation>
    <scope>NUCLEOTIDE SEQUENCE [LARGE SCALE GENOMIC DNA]</scope>
    <source>
        <strain evidence="3 4">SC-9</strain>
    </source>
</reference>
<evidence type="ECO:0000256" key="1">
    <source>
        <dbReference type="SAM" id="Phobius"/>
    </source>
</evidence>
<evidence type="ECO:0000256" key="2">
    <source>
        <dbReference type="SAM" id="SignalP"/>
    </source>
</evidence>
<dbReference type="RefSeq" id="XP_064852168.1">
    <property type="nucleotide sequence ID" value="XM_064996096.1"/>
</dbReference>
<sequence>MRSLLILDKMLFVVFICAAQAMNNRNKDWFLLDKQDNIPEFSEYTNGDTVPVTCIQRRIDGGIHKIDARKNIIFKGFPKCKETNDFLRFSYKTNQDFTCTIHLADELFHLFQLYIHEDAPFSCRLPIIKEKKTADKHGLSVPLTFNFRGRSSENYIDIDNNMNVIVQAPSGYNSIVSAVGWSSGTNLTRVIVGDYLPLHFSVRWLHNAEPKYSNNIETPFTDGFYALPNSVSYNFGKQLTLVGLVIGILSSIITYYISYNFLLKKTKKFGFPVPNKFEDGGENGLVKKD</sequence>
<protein>
    <submittedName>
        <fullName evidence="3">Uncharacterized protein</fullName>
    </submittedName>
</protein>
<gene>
    <name evidence="3" type="ORF">DASC09_024930</name>
</gene>
<keyword evidence="1" id="KW-0472">Membrane</keyword>
<organism evidence="3 4">
    <name type="scientific">Saccharomycopsis crataegensis</name>
    <dbReference type="NCBI Taxonomy" id="43959"/>
    <lineage>
        <taxon>Eukaryota</taxon>
        <taxon>Fungi</taxon>
        <taxon>Dikarya</taxon>
        <taxon>Ascomycota</taxon>
        <taxon>Saccharomycotina</taxon>
        <taxon>Saccharomycetes</taxon>
        <taxon>Saccharomycopsidaceae</taxon>
        <taxon>Saccharomycopsis</taxon>
    </lineage>
</organism>
<feature type="transmembrane region" description="Helical" evidence="1">
    <location>
        <begin position="239"/>
        <end position="258"/>
    </location>
</feature>
<accession>A0AAV5QK61</accession>
<dbReference type="EMBL" id="BTFZ01000004">
    <property type="protein sequence ID" value="GMM35168.1"/>
    <property type="molecule type" value="Genomic_DNA"/>
</dbReference>
<keyword evidence="2" id="KW-0732">Signal</keyword>
<evidence type="ECO:0000313" key="4">
    <source>
        <dbReference type="Proteomes" id="UP001360560"/>
    </source>
</evidence>
<keyword evidence="1" id="KW-1133">Transmembrane helix</keyword>
<keyword evidence="4" id="KW-1185">Reference proteome</keyword>
<dbReference type="Proteomes" id="UP001360560">
    <property type="component" value="Unassembled WGS sequence"/>
</dbReference>
<feature type="chain" id="PRO_5043741878" evidence="2">
    <location>
        <begin position="22"/>
        <end position="289"/>
    </location>
</feature>
<dbReference type="GeneID" id="90073147"/>
<evidence type="ECO:0000313" key="3">
    <source>
        <dbReference type="EMBL" id="GMM35168.1"/>
    </source>
</evidence>
<feature type="signal peptide" evidence="2">
    <location>
        <begin position="1"/>
        <end position="21"/>
    </location>
</feature>